<evidence type="ECO:0000313" key="2">
    <source>
        <dbReference type="EMBL" id="SEL80517.1"/>
    </source>
</evidence>
<name>A0A1H7T9K6_STRJI</name>
<dbReference type="SUPFAM" id="SSF52799">
    <property type="entry name" value="(Phosphotyrosine protein) phosphatases II"/>
    <property type="match status" value="1"/>
</dbReference>
<accession>A0A1H7T9K6</accession>
<dbReference type="InterPro" id="IPR029021">
    <property type="entry name" value="Prot-tyrosine_phosphatase-like"/>
</dbReference>
<dbReference type="EMBL" id="FOAZ01000013">
    <property type="protein sequence ID" value="SEL80517.1"/>
    <property type="molecule type" value="Genomic_DNA"/>
</dbReference>
<gene>
    <name evidence="2" type="ORF">SAMN05414137_113107</name>
</gene>
<dbReference type="OrthoDB" id="5197106at2"/>
<protein>
    <submittedName>
        <fullName evidence="2">Dual specificity phosphatase, catalytic domain</fullName>
    </submittedName>
</protein>
<dbReference type="eggNOG" id="COG2453">
    <property type="taxonomic scope" value="Bacteria"/>
</dbReference>
<dbReference type="RefSeq" id="WP_042444183.1">
    <property type="nucleotide sequence ID" value="NZ_BBPN01000006.1"/>
</dbReference>
<feature type="domain" description="Tyrosine specific protein phosphatases" evidence="1">
    <location>
        <begin position="79"/>
        <end position="139"/>
    </location>
</feature>
<keyword evidence="3" id="KW-1185">Reference proteome</keyword>
<dbReference type="Gene3D" id="3.90.190.10">
    <property type="entry name" value="Protein tyrosine phosphatase superfamily"/>
    <property type="match status" value="1"/>
</dbReference>
<evidence type="ECO:0000313" key="3">
    <source>
        <dbReference type="Proteomes" id="UP000183015"/>
    </source>
</evidence>
<evidence type="ECO:0000259" key="1">
    <source>
        <dbReference type="PROSITE" id="PS50056"/>
    </source>
</evidence>
<dbReference type="AlphaFoldDB" id="A0A1H7T9K6"/>
<dbReference type="STRING" id="235985.SAMN05414137_113107"/>
<dbReference type="InterPro" id="IPR000387">
    <property type="entry name" value="Tyr_Pase_dom"/>
</dbReference>
<sequence length="169" mass="18509">MRTRQRDRDVEGPRSPWDEVVPGLWMGGHVWTDPAGELRAAVVNEEFDLVVSLFARAGHGPAPHVDHLVAEMPDGPLSAEQLRAVQHLAAATHEALRAHRTVLVRCHSGYNRSGLVVAQTLFLAGLAPAAAIELIRRRRSPWALHNATFVDYLTTGLDVAVLLTDLEPP</sequence>
<reference evidence="3" key="1">
    <citation type="submission" date="2016-10" db="EMBL/GenBank/DDBJ databases">
        <authorList>
            <person name="Varghese N."/>
        </authorList>
    </citation>
    <scope>NUCLEOTIDE SEQUENCE [LARGE SCALE GENOMIC DNA]</scope>
    <source>
        <strain evidence="3">DSM 45096 / BCRC 16803 / CGMCC 4.1857 / CIP 109030 / JCM 12277 / KCTC 19219 / NBRC 100920 / 33214</strain>
    </source>
</reference>
<proteinExistence type="predicted"/>
<dbReference type="Proteomes" id="UP000183015">
    <property type="component" value="Unassembled WGS sequence"/>
</dbReference>
<organism evidence="2 3">
    <name type="scientific">Streptacidiphilus jiangxiensis</name>
    <dbReference type="NCBI Taxonomy" id="235985"/>
    <lineage>
        <taxon>Bacteria</taxon>
        <taxon>Bacillati</taxon>
        <taxon>Actinomycetota</taxon>
        <taxon>Actinomycetes</taxon>
        <taxon>Kitasatosporales</taxon>
        <taxon>Streptomycetaceae</taxon>
        <taxon>Streptacidiphilus</taxon>
    </lineage>
</organism>
<dbReference type="PROSITE" id="PS50056">
    <property type="entry name" value="TYR_PHOSPHATASE_2"/>
    <property type="match status" value="1"/>
</dbReference>